<dbReference type="InterPro" id="IPR036291">
    <property type="entry name" value="NAD(P)-bd_dom_sf"/>
</dbReference>
<sequence>MLPTTALLSRANTLGWIGLGAMGGPMATNLYTKAWALAGTRKCEEMPEMVICEPNDANAAAFVNNVKEQSGEAAAQRVRRVSKPSEVAKEAARVFTMLPSTPQVEAVYLGESGLLKGLGDAQSSGSLSDHIKANPWLLGASAEPAGTTTASTLLVDHTTLDPTAAKRIADDVHAQTNNSVHMIDGPVSGGVAGAKAGTLTIMFGSANETASDLARGLLQFMSREGGVVPCGGSGAGVGVKVCNNLVLAINQIGLAEGLALGHALKIDPLLLHDIFNTSSAQSWSSKVNSPLPEVAGSPGSRGYNGGFLSKLMLKDVGLALSAAHAHSLPTPLTWAASSVYEAVGKEGDGAMANQDFSVVYKWLLDKQAQGVEVGWKNGGPGDKK</sequence>
<dbReference type="Gene3D" id="3.40.50.720">
    <property type="entry name" value="NAD(P)-binding Rossmann-like Domain"/>
    <property type="match status" value="1"/>
</dbReference>
<accession>A0A0J0XLR1</accession>
<dbReference type="SUPFAM" id="SSF51735">
    <property type="entry name" value="NAD(P)-binding Rossmann-fold domains"/>
    <property type="match status" value="1"/>
</dbReference>
<dbReference type="GO" id="GO:0051287">
    <property type="term" value="F:NAD binding"/>
    <property type="evidence" value="ECO:0007669"/>
    <property type="project" value="InterPro"/>
</dbReference>
<dbReference type="SUPFAM" id="SSF48179">
    <property type="entry name" value="6-phosphogluconate dehydrogenase C-terminal domain-like"/>
    <property type="match status" value="1"/>
</dbReference>
<feature type="domain" description="6-phosphogluconate dehydrogenase NADP-binding" evidence="8">
    <location>
        <begin position="14"/>
        <end position="119"/>
    </location>
</feature>
<dbReference type="Proteomes" id="UP000053611">
    <property type="component" value="Unassembled WGS sequence"/>
</dbReference>
<protein>
    <recommendedName>
        <fullName evidence="3">3-hydroxyisobutyrate dehydrogenase</fullName>
        <ecNumber evidence="3">1.1.1.31</ecNumber>
    </recommendedName>
</protein>
<evidence type="ECO:0000259" key="9">
    <source>
        <dbReference type="Pfam" id="PF14833"/>
    </source>
</evidence>
<name>A0A0J0XLR1_9TREE</name>
<dbReference type="GeneID" id="28981454"/>
<comment type="similarity">
    <text evidence="2">Belongs to the HIBADH-related family. 3-hydroxyisobutyrate dehydrogenase subfamily.</text>
</comment>
<evidence type="ECO:0000256" key="3">
    <source>
        <dbReference type="ARBA" id="ARBA00012991"/>
    </source>
</evidence>
<dbReference type="RefSeq" id="XP_018278552.1">
    <property type="nucleotide sequence ID" value="XM_018420851.1"/>
</dbReference>
<dbReference type="PANTHER" id="PTHR22981">
    <property type="entry name" value="3-HYDROXYISOBUTYRATE DEHYDROGENASE-RELATED"/>
    <property type="match status" value="1"/>
</dbReference>
<dbReference type="GO" id="GO:0008442">
    <property type="term" value="F:3-hydroxyisobutyrate dehydrogenase activity"/>
    <property type="evidence" value="ECO:0007669"/>
    <property type="project" value="UniProtKB-EC"/>
</dbReference>
<keyword evidence="6" id="KW-0520">NAD</keyword>
<evidence type="ECO:0000256" key="7">
    <source>
        <dbReference type="ARBA" id="ARBA00049197"/>
    </source>
</evidence>
<comment type="pathway">
    <text evidence="1">Amino-acid degradation; L-valine degradation.</text>
</comment>
<evidence type="ECO:0000313" key="10">
    <source>
        <dbReference type="EMBL" id="KLT42061.1"/>
    </source>
</evidence>
<evidence type="ECO:0000256" key="6">
    <source>
        <dbReference type="ARBA" id="ARBA00023027"/>
    </source>
</evidence>
<dbReference type="GO" id="GO:0006574">
    <property type="term" value="P:L-valine catabolic process"/>
    <property type="evidence" value="ECO:0007669"/>
    <property type="project" value="TreeGrafter"/>
</dbReference>
<keyword evidence="11" id="KW-1185">Reference proteome</keyword>
<evidence type="ECO:0000256" key="2">
    <source>
        <dbReference type="ARBA" id="ARBA00006013"/>
    </source>
</evidence>
<keyword evidence="5" id="KW-0560">Oxidoreductase</keyword>
<organism evidence="10 11">
    <name type="scientific">Cutaneotrichosporon oleaginosum</name>
    <dbReference type="NCBI Taxonomy" id="879819"/>
    <lineage>
        <taxon>Eukaryota</taxon>
        <taxon>Fungi</taxon>
        <taxon>Dikarya</taxon>
        <taxon>Basidiomycota</taxon>
        <taxon>Agaricomycotina</taxon>
        <taxon>Tremellomycetes</taxon>
        <taxon>Trichosporonales</taxon>
        <taxon>Trichosporonaceae</taxon>
        <taxon>Cutaneotrichosporon</taxon>
    </lineage>
</organism>
<dbReference type="Gene3D" id="1.10.1040.10">
    <property type="entry name" value="N-(1-d-carboxylethyl)-l-norvaline Dehydrogenase, domain 2"/>
    <property type="match status" value="1"/>
</dbReference>
<dbReference type="Pfam" id="PF14833">
    <property type="entry name" value="NAD_binding_11"/>
    <property type="match status" value="1"/>
</dbReference>
<dbReference type="EMBL" id="KQ087209">
    <property type="protein sequence ID" value="KLT42061.1"/>
    <property type="molecule type" value="Genomic_DNA"/>
</dbReference>
<dbReference type="STRING" id="879819.A0A0J0XLR1"/>
<dbReference type="EC" id="1.1.1.31" evidence="3"/>
<feature type="domain" description="3-hydroxyisobutyrate dehydrogenase-like NAD-binding" evidence="9">
    <location>
        <begin position="234"/>
        <end position="362"/>
    </location>
</feature>
<dbReference type="OrthoDB" id="435038at2759"/>
<dbReference type="InterPro" id="IPR006115">
    <property type="entry name" value="6PGDH_NADP-bd"/>
</dbReference>
<keyword evidence="4" id="KW-0101">Branched-chain amino acid catabolism</keyword>
<evidence type="ECO:0000259" key="8">
    <source>
        <dbReference type="Pfam" id="PF03446"/>
    </source>
</evidence>
<comment type="catalytic activity">
    <reaction evidence="7">
        <text>3-hydroxy-2-methylpropanoate + NAD(+) = 2-methyl-3-oxopropanoate + NADH + H(+)</text>
        <dbReference type="Rhea" id="RHEA:17681"/>
        <dbReference type="ChEBI" id="CHEBI:11805"/>
        <dbReference type="ChEBI" id="CHEBI:15378"/>
        <dbReference type="ChEBI" id="CHEBI:57540"/>
        <dbReference type="ChEBI" id="CHEBI:57700"/>
        <dbReference type="ChEBI" id="CHEBI:57945"/>
        <dbReference type="EC" id="1.1.1.31"/>
    </reaction>
</comment>
<dbReference type="AlphaFoldDB" id="A0A0J0XLR1"/>
<reference evidence="10 11" key="1">
    <citation type="submission" date="2015-03" db="EMBL/GenBank/DDBJ databases">
        <title>Genomics and transcriptomics of the oil-accumulating basidiomycete yeast T. oleaginosus allow insights into substrate utilization and the diverse evolutionary trajectories of mating systems in fungi.</title>
        <authorList>
            <consortium name="DOE Joint Genome Institute"/>
            <person name="Kourist R."/>
            <person name="Kracht O."/>
            <person name="Bracharz F."/>
            <person name="Lipzen A."/>
            <person name="Nolan M."/>
            <person name="Ohm R."/>
            <person name="Grigoriev I."/>
            <person name="Sun S."/>
            <person name="Heitman J."/>
            <person name="Bruck T."/>
            <person name="Nowrousian M."/>
        </authorList>
    </citation>
    <scope>NUCLEOTIDE SEQUENCE [LARGE SCALE GENOMIC DNA]</scope>
    <source>
        <strain evidence="10 11">IBC0246</strain>
    </source>
</reference>
<evidence type="ECO:0000256" key="4">
    <source>
        <dbReference type="ARBA" id="ARBA00022456"/>
    </source>
</evidence>
<evidence type="ECO:0000313" key="11">
    <source>
        <dbReference type="Proteomes" id="UP000053611"/>
    </source>
</evidence>
<evidence type="ECO:0000256" key="1">
    <source>
        <dbReference type="ARBA" id="ARBA00005109"/>
    </source>
</evidence>
<dbReference type="FunFam" id="1.10.1040.10:FF:000006">
    <property type="entry name" value="3-hydroxyisobutyrate dehydrogenase"/>
    <property type="match status" value="1"/>
</dbReference>
<dbReference type="PANTHER" id="PTHR22981:SF7">
    <property type="entry name" value="3-HYDROXYISOBUTYRATE DEHYDROGENASE, MITOCHONDRIAL"/>
    <property type="match status" value="1"/>
</dbReference>
<gene>
    <name evidence="10" type="ORF">CC85DRAFT_260864</name>
</gene>
<dbReference type="GO" id="GO:0005739">
    <property type="term" value="C:mitochondrion"/>
    <property type="evidence" value="ECO:0007669"/>
    <property type="project" value="TreeGrafter"/>
</dbReference>
<evidence type="ECO:0000256" key="5">
    <source>
        <dbReference type="ARBA" id="ARBA00023002"/>
    </source>
</evidence>
<dbReference type="InterPro" id="IPR008927">
    <property type="entry name" value="6-PGluconate_DH-like_C_sf"/>
</dbReference>
<dbReference type="GO" id="GO:0050661">
    <property type="term" value="F:NADP binding"/>
    <property type="evidence" value="ECO:0007669"/>
    <property type="project" value="InterPro"/>
</dbReference>
<feature type="domain" description="6-phosphogluconate dehydrogenase NADP-binding" evidence="8">
    <location>
        <begin position="149"/>
        <end position="223"/>
    </location>
</feature>
<dbReference type="InterPro" id="IPR029154">
    <property type="entry name" value="HIBADH-like_NADP-bd"/>
</dbReference>
<proteinExistence type="inferred from homology"/>
<dbReference type="Pfam" id="PF03446">
    <property type="entry name" value="NAD_binding_2"/>
    <property type="match status" value="2"/>
</dbReference>
<dbReference type="InterPro" id="IPR013328">
    <property type="entry name" value="6PGD_dom2"/>
</dbReference>